<dbReference type="SUPFAM" id="SSF46785">
    <property type="entry name" value="Winged helix' DNA-binding domain"/>
    <property type="match status" value="1"/>
</dbReference>
<proteinExistence type="predicted"/>
<dbReference type="GO" id="GO:0003677">
    <property type="term" value="F:DNA binding"/>
    <property type="evidence" value="ECO:0007669"/>
    <property type="project" value="UniProtKB-KW"/>
</dbReference>
<comment type="caution">
    <text evidence="1">The sequence shown here is derived from an EMBL/GenBank/DDBJ whole genome shotgun (WGS) entry which is preliminary data.</text>
</comment>
<dbReference type="EMBL" id="JACHBG010000025">
    <property type="protein sequence ID" value="MBB6488642.1"/>
    <property type="molecule type" value="Genomic_DNA"/>
</dbReference>
<organism evidence="1 2">
    <name type="scientific">Rhizobium lusitanum</name>
    <dbReference type="NCBI Taxonomy" id="293958"/>
    <lineage>
        <taxon>Bacteria</taxon>
        <taxon>Pseudomonadati</taxon>
        <taxon>Pseudomonadota</taxon>
        <taxon>Alphaproteobacteria</taxon>
        <taxon>Hyphomicrobiales</taxon>
        <taxon>Rhizobiaceae</taxon>
        <taxon>Rhizobium/Agrobacterium group</taxon>
        <taxon>Rhizobium</taxon>
    </lineage>
</organism>
<accession>A0A7X0IZ73</accession>
<dbReference type="InterPro" id="IPR036390">
    <property type="entry name" value="WH_DNA-bd_sf"/>
</dbReference>
<dbReference type="InterPro" id="IPR036388">
    <property type="entry name" value="WH-like_DNA-bd_sf"/>
</dbReference>
<sequence>MTEHGLAMVDQLFAPHIENEVQLLKGLDRDKLDQLADLLRTLLQSLGDTQRL</sequence>
<reference evidence="1 2" key="1">
    <citation type="submission" date="2020-08" db="EMBL/GenBank/DDBJ databases">
        <title>Genomic Encyclopedia of Type Strains, Phase IV (KMG-V): Genome sequencing to study the core and pangenomes of soil and plant-associated prokaryotes.</title>
        <authorList>
            <person name="Whitman W."/>
        </authorList>
    </citation>
    <scope>NUCLEOTIDE SEQUENCE [LARGE SCALE GENOMIC DNA]</scope>
    <source>
        <strain evidence="1 2">SEMIA 4060</strain>
    </source>
</reference>
<dbReference type="AlphaFoldDB" id="A0A7X0IZ73"/>
<gene>
    <name evidence="1" type="ORF">GGD46_005962</name>
</gene>
<dbReference type="Proteomes" id="UP000565576">
    <property type="component" value="Unassembled WGS sequence"/>
</dbReference>
<name>A0A7X0IZ73_9HYPH</name>
<keyword evidence="1" id="KW-0238">DNA-binding</keyword>
<evidence type="ECO:0000313" key="2">
    <source>
        <dbReference type="Proteomes" id="UP000565576"/>
    </source>
</evidence>
<evidence type="ECO:0000313" key="1">
    <source>
        <dbReference type="EMBL" id="MBB6488642.1"/>
    </source>
</evidence>
<protein>
    <submittedName>
        <fullName evidence="1">DNA-binding MarR family transcriptional regulator</fullName>
    </submittedName>
</protein>
<dbReference type="Gene3D" id="1.10.10.10">
    <property type="entry name" value="Winged helix-like DNA-binding domain superfamily/Winged helix DNA-binding domain"/>
    <property type="match status" value="1"/>
</dbReference>